<dbReference type="Pfam" id="PF01740">
    <property type="entry name" value="STAS"/>
    <property type="match status" value="1"/>
</dbReference>
<evidence type="ECO:0000256" key="2">
    <source>
        <dbReference type="RuleBase" id="RU003749"/>
    </source>
</evidence>
<dbReference type="InterPro" id="IPR036513">
    <property type="entry name" value="STAS_dom_sf"/>
</dbReference>
<keyword evidence="5" id="KW-1185">Reference proteome</keyword>
<dbReference type="NCBIfam" id="TIGR00377">
    <property type="entry name" value="ant_ant_sig"/>
    <property type="match status" value="1"/>
</dbReference>
<dbReference type="Proteomes" id="UP000630097">
    <property type="component" value="Unassembled WGS sequence"/>
</dbReference>
<dbReference type="EMBL" id="BONV01000041">
    <property type="protein sequence ID" value="GIG83466.1"/>
    <property type="molecule type" value="Genomic_DNA"/>
</dbReference>
<dbReference type="PROSITE" id="PS50801">
    <property type="entry name" value="STAS"/>
    <property type="match status" value="1"/>
</dbReference>
<reference evidence="4 5" key="1">
    <citation type="submission" date="2021-01" db="EMBL/GenBank/DDBJ databases">
        <title>Whole genome shotgun sequence of Planotetraspora kaengkrachanensis NBRC 104272.</title>
        <authorList>
            <person name="Komaki H."/>
            <person name="Tamura T."/>
        </authorList>
    </citation>
    <scope>NUCLEOTIDE SEQUENCE [LARGE SCALE GENOMIC DNA]</scope>
    <source>
        <strain evidence="4 5">NBRC 104272</strain>
    </source>
</reference>
<dbReference type="PANTHER" id="PTHR33495">
    <property type="entry name" value="ANTI-SIGMA FACTOR ANTAGONIST TM_1081-RELATED-RELATED"/>
    <property type="match status" value="1"/>
</dbReference>
<comment type="caution">
    <text evidence="4">The sequence shown here is derived from an EMBL/GenBank/DDBJ whole genome shotgun (WGS) entry which is preliminary data.</text>
</comment>
<dbReference type="InterPro" id="IPR003658">
    <property type="entry name" value="Anti-sigma_ant"/>
</dbReference>
<gene>
    <name evidence="4" type="ORF">Pka01_65930</name>
</gene>
<protein>
    <recommendedName>
        <fullName evidence="2">Anti-sigma factor antagonist</fullName>
    </recommendedName>
</protein>
<dbReference type="RefSeq" id="WP_203886780.1">
    <property type="nucleotide sequence ID" value="NZ_BAABHH010000027.1"/>
</dbReference>
<proteinExistence type="inferred from homology"/>
<dbReference type="GO" id="GO:0043856">
    <property type="term" value="F:anti-sigma factor antagonist activity"/>
    <property type="evidence" value="ECO:0007669"/>
    <property type="project" value="InterPro"/>
</dbReference>
<dbReference type="AlphaFoldDB" id="A0A8J3PYX5"/>
<dbReference type="CDD" id="cd07043">
    <property type="entry name" value="STAS_anti-anti-sigma_factors"/>
    <property type="match status" value="1"/>
</dbReference>
<evidence type="ECO:0000313" key="4">
    <source>
        <dbReference type="EMBL" id="GIG83466.1"/>
    </source>
</evidence>
<sequence>MELLNVTVEPAHQQVTVRVRGEIDIATADHLQHILDAALQEAQVSRLEVDMSGVRFMDCSGLRALLHAKERLEKDGGTITLVNLTPQVDRVLSILGFDHSLSHNLLDSKA</sequence>
<evidence type="ECO:0000313" key="5">
    <source>
        <dbReference type="Proteomes" id="UP000630097"/>
    </source>
</evidence>
<feature type="domain" description="STAS" evidence="3">
    <location>
        <begin position="4"/>
        <end position="110"/>
    </location>
</feature>
<evidence type="ECO:0000256" key="1">
    <source>
        <dbReference type="ARBA" id="ARBA00009013"/>
    </source>
</evidence>
<dbReference type="PANTHER" id="PTHR33495:SF2">
    <property type="entry name" value="ANTI-SIGMA FACTOR ANTAGONIST TM_1081-RELATED"/>
    <property type="match status" value="1"/>
</dbReference>
<comment type="similarity">
    <text evidence="1 2">Belongs to the anti-sigma-factor antagonist family.</text>
</comment>
<organism evidence="4 5">
    <name type="scientific">Planotetraspora kaengkrachanensis</name>
    <dbReference type="NCBI Taxonomy" id="575193"/>
    <lineage>
        <taxon>Bacteria</taxon>
        <taxon>Bacillati</taxon>
        <taxon>Actinomycetota</taxon>
        <taxon>Actinomycetes</taxon>
        <taxon>Streptosporangiales</taxon>
        <taxon>Streptosporangiaceae</taxon>
        <taxon>Planotetraspora</taxon>
    </lineage>
</organism>
<accession>A0A8J3PYX5</accession>
<evidence type="ECO:0000259" key="3">
    <source>
        <dbReference type="PROSITE" id="PS50801"/>
    </source>
</evidence>
<dbReference type="Gene3D" id="3.30.750.24">
    <property type="entry name" value="STAS domain"/>
    <property type="match status" value="1"/>
</dbReference>
<dbReference type="InterPro" id="IPR002645">
    <property type="entry name" value="STAS_dom"/>
</dbReference>
<name>A0A8J3PYX5_9ACTN</name>
<dbReference type="SUPFAM" id="SSF52091">
    <property type="entry name" value="SpoIIaa-like"/>
    <property type="match status" value="1"/>
</dbReference>